<keyword evidence="9" id="KW-1185">Reference proteome</keyword>
<sequence length="194" mass="22562">MTDNSSLAQSHVLTVYEFSLRFPKDSTKRMRWIEAIDRKNWKPSNATVICSEHFESDCFYTTQYGLKKLVSNAIPTMKLYFNTEEQSIEEINTTILDDLVPDMPVIADEDPQTTKDLAAQLMKLINIYEKQKKILRNLRQRAKRQELRLYSAGKASVDVDHIKAKRTKSKKYLQTNNETVDYGVYNSELRDPLS</sequence>
<evidence type="ECO:0000256" key="6">
    <source>
        <dbReference type="SAM" id="Coils"/>
    </source>
</evidence>
<evidence type="ECO:0000256" key="1">
    <source>
        <dbReference type="ARBA" id="ARBA00022723"/>
    </source>
</evidence>
<dbReference type="SMART" id="SM00980">
    <property type="entry name" value="THAP"/>
    <property type="match status" value="1"/>
</dbReference>
<keyword evidence="4 5" id="KW-0238">DNA-binding</keyword>
<feature type="coiled-coil region" evidence="6">
    <location>
        <begin position="118"/>
        <end position="148"/>
    </location>
</feature>
<feature type="domain" description="THAP-type" evidence="7">
    <location>
        <begin position="1"/>
        <end position="78"/>
    </location>
</feature>
<keyword evidence="2 5" id="KW-0863">Zinc-finger</keyword>
<dbReference type="PANTHER" id="PTHR46600:SF11">
    <property type="entry name" value="THAP DOMAIN-CONTAINING PROTEIN 10"/>
    <property type="match status" value="1"/>
</dbReference>
<comment type="caution">
    <text evidence="8">The sequence shown here is derived from an EMBL/GenBank/DDBJ whole genome shotgun (WGS) entry which is preliminary data.</text>
</comment>
<dbReference type="Pfam" id="PF05485">
    <property type="entry name" value="THAP"/>
    <property type="match status" value="1"/>
</dbReference>
<dbReference type="InterPro" id="IPR006612">
    <property type="entry name" value="THAP_Znf"/>
</dbReference>
<proteinExistence type="predicted"/>
<dbReference type="AlphaFoldDB" id="A0A4C1SVP8"/>
<evidence type="ECO:0000256" key="4">
    <source>
        <dbReference type="ARBA" id="ARBA00023125"/>
    </source>
</evidence>
<evidence type="ECO:0000256" key="2">
    <source>
        <dbReference type="ARBA" id="ARBA00022771"/>
    </source>
</evidence>
<dbReference type="OrthoDB" id="6496718at2759"/>
<dbReference type="PANTHER" id="PTHR46600">
    <property type="entry name" value="THAP DOMAIN-CONTAINING"/>
    <property type="match status" value="1"/>
</dbReference>
<dbReference type="SUPFAM" id="SSF57716">
    <property type="entry name" value="Glucocorticoid receptor-like (DNA-binding domain)"/>
    <property type="match status" value="1"/>
</dbReference>
<evidence type="ECO:0000313" key="8">
    <source>
        <dbReference type="EMBL" id="GBP05407.1"/>
    </source>
</evidence>
<evidence type="ECO:0000256" key="5">
    <source>
        <dbReference type="PROSITE-ProRule" id="PRU00309"/>
    </source>
</evidence>
<protein>
    <submittedName>
        <fullName evidence="8">DNA transposase THAP9</fullName>
    </submittedName>
</protein>
<evidence type="ECO:0000256" key="3">
    <source>
        <dbReference type="ARBA" id="ARBA00022833"/>
    </source>
</evidence>
<reference evidence="8 9" key="1">
    <citation type="journal article" date="2019" name="Commun. Biol.">
        <title>The bagworm genome reveals a unique fibroin gene that provides high tensile strength.</title>
        <authorList>
            <person name="Kono N."/>
            <person name="Nakamura H."/>
            <person name="Ohtoshi R."/>
            <person name="Tomita M."/>
            <person name="Numata K."/>
            <person name="Arakawa K."/>
        </authorList>
    </citation>
    <scope>NUCLEOTIDE SEQUENCE [LARGE SCALE GENOMIC DNA]</scope>
</reference>
<name>A0A4C1SVP8_EUMVA</name>
<keyword evidence="3" id="KW-0862">Zinc</keyword>
<evidence type="ECO:0000259" key="7">
    <source>
        <dbReference type="PROSITE" id="PS50950"/>
    </source>
</evidence>
<dbReference type="InterPro" id="IPR038441">
    <property type="entry name" value="THAP_Znf_sf"/>
</dbReference>
<keyword evidence="6" id="KW-0175">Coiled coil</keyword>
<dbReference type="SMART" id="SM00692">
    <property type="entry name" value="DM3"/>
    <property type="match status" value="1"/>
</dbReference>
<dbReference type="GO" id="GO:0008270">
    <property type="term" value="F:zinc ion binding"/>
    <property type="evidence" value="ECO:0007669"/>
    <property type="project" value="UniProtKB-KW"/>
</dbReference>
<keyword evidence="1" id="KW-0479">Metal-binding</keyword>
<dbReference type="EMBL" id="BGZK01000017">
    <property type="protein sequence ID" value="GBP05407.1"/>
    <property type="molecule type" value="Genomic_DNA"/>
</dbReference>
<gene>
    <name evidence="8" type="primary">THAP9</name>
    <name evidence="8" type="ORF">EVAR_76817_1</name>
</gene>
<dbReference type="PROSITE" id="PS50950">
    <property type="entry name" value="ZF_THAP"/>
    <property type="match status" value="1"/>
</dbReference>
<dbReference type="Gene3D" id="6.20.210.20">
    <property type="entry name" value="THAP domain"/>
    <property type="match status" value="1"/>
</dbReference>
<dbReference type="InterPro" id="IPR026516">
    <property type="entry name" value="THAP1/10"/>
</dbReference>
<organism evidence="8 9">
    <name type="scientific">Eumeta variegata</name>
    <name type="common">Bagworm moth</name>
    <name type="synonym">Eumeta japonica</name>
    <dbReference type="NCBI Taxonomy" id="151549"/>
    <lineage>
        <taxon>Eukaryota</taxon>
        <taxon>Metazoa</taxon>
        <taxon>Ecdysozoa</taxon>
        <taxon>Arthropoda</taxon>
        <taxon>Hexapoda</taxon>
        <taxon>Insecta</taxon>
        <taxon>Pterygota</taxon>
        <taxon>Neoptera</taxon>
        <taxon>Endopterygota</taxon>
        <taxon>Lepidoptera</taxon>
        <taxon>Glossata</taxon>
        <taxon>Ditrysia</taxon>
        <taxon>Tineoidea</taxon>
        <taxon>Psychidae</taxon>
        <taxon>Oiketicinae</taxon>
        <taxon>Eumeta</taxon>
    </lineage>
</organism>
<evidence type="ECO:0000313" key="9">
    <source>
        <dbReference type="Proteomes" id="UP000299102"/>
    </source>
</evidence>
<dbReference type="Proteomes" id="UP000299102">
    <property type="component" value="Unassembled WGS sequence"/>
</dbReference>
<dbReference type="GO" id="GO:0043565">
    <property type="term" value="F:sequence-specific DNA binding"/>
    <property type="evidence" value="ECO:0007669"/>
    <property type="project" value="InterPro"/>
</dbReference>
<accession>A0A4C1SVP8</accession>